<name>A0A7S0ZG83_9RHOD</name>
<sequence length="118" mass="13650">MEENEARETAQELINSEVPSGIHVSFAEAIVTSYLKEDEFDCIQLFINGTRYEMSMESEVILKYLCVQRSQFNMDFILQHTQSDVKLQNEFMQLFTSLLRDGMLYIVDSIQSDSDSDS</sequence>
<dbReference type="AlphaFoldDB" id="A0A7S0ZG83"/>
<protein>
    <submittedName>
        <fullName evidence="1">Uncharacterized protein</fullName>
    </submittedName>
</protein>
<dbReference type="Gene3D" id="3.40.366.30">
    <property type="entry name" value="50S ribosomal protein L16 arginine hydroxylase, Chain A, Domain 2"/>
    <property type="match status" value="1"/>
</dbReference>
<evidence type="ECO:0000313" key="1">
    <source>
        <dbReference type="EMBL" id="CAD8820784.1"/>
    </source>
</evidence>
<reference evidence="1" key="1">
    <citation type="submission" date="2021-01" db="EMBL/GenBank/DDBJ databases">
        <authorList>
            <person name="Corre E."/>
            <person name="Pelletier E."/>
            <person name="Niang G."/>
            <person name="Scheremetjew M."/>
            <person name="Finn R."/>
            <person name="Kale V."/>
            <person name="Holt S."/>
            <person name="Cochrane G."/>
            <person name="Meng A."/>
            <person name="Brown T."/>
            <person name="Cohen L."/>
        </authorList>
    </citation>
    <scope>NUCLEOTIDE SEQUENCE</scope>
    <source>
        <strain evidence="1">CCMP3278</strain>
    </source>
</reference>
<dbReference type="EMBL" id="HBFP01007220">
    <property type="protein sequence ID" value="CAD8820784.1"/>
    <property type="molecule type" value="Transcribed_RNA"/>
</dbReference>
<gene>
    <name evidence="1" type="ORF">TOLI1172_LOCUS5178</name>
</gene>
<organism evidence="1">
    <name type="scientific">Timspurckia oligopyrenoides</name>
    <dbReference type="NCBI Taxonomy" id="708627"/>
    <lineage>
        <taxon>Eukaryota</taxon>
        <taxon>Rhodophyta</taxon>
        <taxon>Bangiophyceae</taxon>
        <taxon>Porphyridiales</taxon>
        <taxon>Porphyridiaceae</taxon>
        <taxon>Timspurckia</taxon>
    </lineage>
</organism>
<proteinExistence type="predicted"/>
<accession>A0A7S0ZG83</accession>